<dbReference type="GO" id="GO:0016491">
    <property type="term" value="F:oxidoreductase activity"/>
    <property type="evidence" value="ECO:0007669"/>
    <property type="project" value="InterPro"/>
</dbReference>
<dbReference type="InterPro" id="IPR036388">
    <property type="entry name" value="WH-like_DNA-bd_sf"/>
</dbReference>
<proteinExistence type="predicted"/>
<dbReference type="InterPro" id="IPR007029">
    <property type="entry name" value="YHS_dom"/>
</dbReference>
<sequence length="141" mass="16324">MYLEVFTKQARLLQALAHPKRLEILNLLAQKSLTVTEIYSMLDLPQANISQHLIKLRQAGVVATKRIGKEIYYRLAKKKIIQFLPQRLNLLKLTPLVHDPVCQMQLSPKTAVLKKHYNGKQYYFCASGCLQKFKLNPNQYV</sequence>
<dbReference type="GO" id="GO:0003700">
    <property type="term" value="F:DNA-binding transcription factor activity"/>
    <property type="evidence" value="ECO:0007669"/>
    <property type="project" value="InterPro"/>
</dbReference>
<evidence type="ECO:0000313" key="5">
    <source>
        <dbReference type="EMBL" id="OIP03749.1"/>
    </source>
</evidence>
<dbReference type="InterPro" id="IPR009078">
    <property type="entry name" value="Ferritin-like_SF"/>
</dbReference>
<dbReference type="PRINTS" id="PR00778">
    <property type="entry name" value="HTHARSR"/>
</dbReference>
<dbReference type="GO" id="GO:0003677">
    <property type="term" value="F:DNA binding"/>
    <property type="evidence" value="ECO:0007669"/>
    <property type="project" value="UniProtKB-KW"/>
</dbReference>
<protein>
    <recommendedName>
        <fullName evidence="4">HTH arsR-type domain-containing protein</fullName>
    </recommendedName>
</protein>
<reference evidence="5 6" key="1">
    <citation type="journal article" date="2016" name="Environ. Microbiol.">
        <title>Genomic resolution of a cold subsurface aquifer community provides metabolic insights for novel microbes adapted to high CO concentrations.</title>
        <authorList>
            <person name="Probst A.J."/>
            <person name="Castelle C.J."/>
            <person name="Singh A."/>
            <person name="Brown C.T."/>
            <person name="Anantharaman K."/>
            <person name="Sharon I."/>
            <person name="Hug L.A."/>
            <person name="Burstein D."/>
            <person name="Emerson J.B."/>
            <person name="Thomas B.C."/>
            <person name="Banfield J.F."/>
        </authorList>
    </citation>
    <scope>NUCLEOTIDE SEQUENCE [LARGE SCALE GENOMIC DNA]</scope>
    <source>
        <strain evidence="5">CG2_30_44_31</strain>
    </source>
</reference>
<evidence type="ECO:0000256" key="3">
    <source>
        <dbReference type="ARBA" id="ARBA00023163"/>
    </source>
</evidence>
<evidence type="ECO:0000259" key="4">
    <source>
        <dbReference type="PROSITE" id="PS50987"/>
    </source>
</evidence>
<dbReference type="SMART" id="SM00746">
    <property type="entry name" value="TRASH"/>
    <property type="match status" value="1"/>
</dbReference>
<dbReference type="InterPro" id="IPR012348">
    <property type="entry name" value="RNR-like"/>
</dbReference>
<dbReference type="EMBL" id="MNXQ01000025">
    <property type="protein sequence ID" value="OIP03749.1"/>
    <property type="molecule type" value="Genomic_DNA"/>
</dbReference>
<dbReference type="Pfam" id="PF01022">
    <property type="entry name" value="HTH_5"/>
    <property type="match status" value="1"/>
</dbReference>
<evidence type="ECO:0000313" key="6">
    <source>
        <dbReference type="Proteomes" id="UP000183605"/>
    </source>
</evidence>
<dbReference type="AlphaFoldDB" id="A0A1J5AXB2"/>
<dbReference type="Gene3D" id="1.10.10.10">
    <property type="entry name" value="Winged helix-like DNA-binding domain superfamily/Winged helix DNA-binding domain"/>
    <property type="match status" value="1"/>
</dbReference>
<dbReference type="SUPFAM" id="SSF47240">
    <property type="entry name" value="Ferritin-like"/>
    <property type="match status" value="1"/>
</dbReference>
<dbReference type="CDD" id="cd00090">
    <property type="entry name" value="HTH_ARSR"/>
    <property type="match status" value="1"/>
</dbReference>
<dbReference type="Gene3D" id="1.10.620.20">
    <property type="entry name" value="Ribonucleotide Reductase, subunit A"/>
    <property type="match status" value="1"/>
</dbReference>
<evidence type="ECO:0000256" key="1">
    <source>
        <dbReference type="ARBA" id="ARBA00023015"/>
    </source>
</evidence>
<dbReference type="InterPro" id="IPR051011">
    <property type="entry name" value="Metal_resp_trans_reg"/>
</dbReference>
<evidence type="ECO:0000256" key="2">
    <source>
        <dbReference type="ARBA" id="ARBA00023125"/>
    </source>
</evidence>
<comment type="caution">
    <text evidence="5">The sequence shown here is derived from an EMBL/GenBank/DDBJ whole genome shotgun (WGS) entry which is preliminary data.</text>
</comment>
<dbReference type="PANTHER" id="PTHR43132:SF2">
    <property type="entry name" value="ARSENICAL RESISTANCE OPERON REPRESSOR ARSR-RELATED"/>
    <property type="match status" value="1"/>
</dbReference>
<dbReference type="SMART" id="SM00418">
    <property type="entry name" value="HTH_ARSR"/>
    <property type="match status" value="1"/>
</dbReference>
<keyword evidence="2" id="KW-0238">DNA-binding</keyword>
<keyword evidence="3" id="KW-0804">Transcription</keyword>
<dbReference type="Pfam" id="PF04945">
    <property type="entry name" value="YHS"/>
    <property type="match status" value="1"/>
</dbReference>
<dbReference type="InterPro" id="IPR011017">
    <property type="entry name" value="TRASH_dom"/>
</dbReference>
<dbReference type="Proteomes" id="UP000183605">
    <property type="component" value="Unassembled WGS sequence"/>
</dbReference>
<feature type="domain" description="HTH arsR-type" evidence="4">
    <location>
        <begin position="1"/>
        <end position="95"/>
    </location>
</feature>
<keyword evidence="1" id="KW-0805">Transcription regulation</keyword>
<dbReference type="InterPro" id="IPR001845">
    <property type="entry name" value="HTH_ArsR_DNA-bd_dom"/>
</dbReference>
<gene>
    <name evidence="5" type="ORF">AUK18_01280</name>
</gene>
<dbReference type="InterPro" id="IPR011991">
    <property type="entry name" value="ArsR-like_HTH"/>
</dbReference>
<dbReference type="PANTHER" id="PTHR43132">
    <property type="entry name" value="ARSENICAL RESISTANCE OPERON REPRESSOR ARSR-RELATED"/>
    <property type="match status" value="1"/>
</dbReference>
<organism evidence="5 6">
    <name type="scientific">Candidatus Beckwithbacteria bacterium CG2_30_44_31</name>
    <dbReference type="NCBI Taxonomy" id="1805035"/>
    <lineage>
        <taxon>Bacteria</taxon>
        <taxon>Candidatus Beckwithiibacteriota</taxon>
    </lineage>
</organism>
<accession>A0A1J5AXB2</accession>
<dbReference type="PROSITE" id="PS50987">
    <property type="entry name" value="HTH_ARSR_2"/>
    <property type="match status" value="1"/>
</dbReference>
<dbReference type="InterPro" id="IPR036390">
    <property type="entry name" value="WH_DNA-bd_sf"/>
</dbReference>
<dbReference type="NCBIfam" id="NF033788">
    <property type="entry name" value="HTH_metalloreg"/>
    <property type="match status" value="1"/>
</dbReference>
<dbReference type="SUPFAM" id="SSF46785">
    <property type="entry name" value="Winged helix' DNA-binding domain"/>
    <property type="match status" value="1"/>
</dbReference>
<name>A0A1J5AXB2_9BACT</name>